<protein>
    <submittedName>
        <fullName evidence="3">IS110 family transposase</fullName>
    </submittedName>
</protein>
<evidence type="ECO:0000259" key="2">
    <source>
        <dbReference type="Pfam" id="PF02371"/>
    </source>
</evidence>
<dbReference type="InterPro" id="IPR003346">
    <property type="entry name" value="Transposase_20"/>
</dbReference>
<name>A0A537JH54_9BACT</name>
<dbReference type="Pfam" id="PF02371">
    <property type="entry name" value="Transposase_20"/>
    <property type="match status" value="1"/>
</dbReference>
<accession>A0A537JH54</accession>
<dbReference type="Pfam" id="PF01548">
    <property type="entry name" value="DEDD_Tnp_IS110"/>
    <property type="match status" value="1"/>
</dbReference>
<dbReference type="PANTHER" id="PTHR33055:SF3">
    <property type="entry name" value="PUTATIVE TRANSPOSASE FOR IS117-RELATED"/>
    <property type="match status" value="1"/>
</dbReference>
<dbReference type="InterPro" id="IPR002525">
    <property type="entry name" value="Transp_IS110-like_N"/>
</dbReference>
<evidence type="ECO:0000313" key="4">
    <source>
        <dbReference type="Proteomes" id="UP000320048"/>
    </source>
</evidence>
<dbReference type="GO" id="GO:0003677">
    <property type="term" value="F:DNA binding"/>
    <property type="evidence" value="ECO:0007669"/>
    <property type="project" value="InterPro"/>
</dbReference>
<dbReference type="AlphaFoldDB" id="A0A537JH54"/>
<dbReference type="GO" id="GO:0006313">
    <property type="term" value="P:DNA transposition"/>
    <property type="evidence" value="ECO:0007669"/>
    <property type="project" value="InterPro"/>
</dbReference>
<organism evidence="3 4">
    <name type="scientific">Candidatus Segetimicrobium genomatis</name>
    <dbReference type="NCBI Taxonomy" id="2569760"/>
    <lineage>
        <taxon>Bacteria</taxon>
        <taxon>Bacillati</taxon>
        <taxon>Candidatus Sysuimicrobiota</taxon>
        <taxon>Candidatus Sysuimicrobiia</taxon>
        <taxon>Candidatus Sysuimicrobiales</taxon>
        <taxon>Candidatus Segetimicrobiaceae</taxon>
        <taxon>Candidatus Segetimicrobium</taxon>
    </lineage>
</organism>
<feature type="domain" description="Transposase IS110-like N-terminal" evidence="1">
    <location>
        <begin position="5"/>
        <end position="160"/>
    </location>
</feature>
<dbReference type="GO" id="GO:0004803">
    <property type="term" value="F:transposase activity"/>
    <property type="evidence" value="ECO:0007669"/>
    <property type="project" value="InterPro"/>
</dbReference>
<proteinExistence type="predicted"/>
<dbReference type="EMBL" id="VBAO01000103">
    <property type="protein sequence ID" value="TMI82877.1"/>
    <property type="molecule type" value="Genomic_DNA"/>
</dbReference>
<evidence type="ECO:0000313" key="3">
    <source>
        <dbReference type="EMBL" id="TMI82877.1"/>
    </source>
</evidence>
<dbReference type="Proteomes" id="UP000320048">
    <property type="component" value="Unassembled WGS sequence"/>
</dbReference>
<dbReference type="InterPro" id="IPR047650">
    <property type="entry name" value="Transpos_IS110"/>
</dbReference>
<evidence type="ECO:0000259" key="1">
    <source>
        <dbReference type="Pfam" id="PF01548"/>
    </source>
</evidence>
<dbReference type="NCBIfam" id="NF033542">
    <property type="entry name" value="transpos_IS110"/>
    <property type="match status" value="1"/>
</dbReference>
<comment type="caution">
    <text evidence="3">The sequence shown here is derived from an EMBL/GenBank/DDBJ whole genome shotgun (WGS) entry which is preliminary data.</text>
</comment>
<dbReference type="PANTHER" id="PTHR33055">
    <property type="entry name" value="TRANSPOSASE FOR INSERTION SEQUENCE ELEMENT IS1111A"/>
    <property type="match status" value="1"/>
</dbReference>
<gene>
    <name evidence="3" type="ORF">E6H04_03960</name>
</gene>
<sequence>MSYFVGLDWASQEHAVCVINERAQIVWHTTIPHTAVGLAELRTRLARLAPPATIPVAVERPSGLLIDSLVDGGFIVVPIHPNALKASRTRYAAAQGKSDAGDAFILADLLRTDGHRFRPLQPLSDETRALRALVRTRDDLVAQRVALANQLRALLESFWPGAAQIFADIDSPISLAFLHRYPTPHTAQRLGEQRLAAFLAQHHYCGRRPAPELLARLHQAPIAPCGEAESEAKGELVRALVAVLEPLVRQLHHLASAIEHAIAVHVDGPILMSFPRAGRINAAQLLAELGDERLRFASYEHLAAEAGVAPVTQASGKHRAVTFRWACNKRLRLALTTFADNSRHASAWAAQVYQQARGRGCDHPHATRILARAWLRVLWRCWQDHRPYDPAHHSSAQRIVHAAAATA</sequence>
<reference evidence="3 4" key="1">
    <citation type="journal article" date="2019" name="Nat. Microbiol.">
        <title>Mediterranean grassland soil C-N compound turnover is dependent on rainfall and depth, and is mediated by genomically divergent microorganisms.</title>
        <authorList>
            <person name="Diamond S."/>
            <person name="Andeer P.F."/>
            <person name="Li Z."/>
            <person name="Crits-Christoph A."/>
            <person name="Burstein D."/>
            <person name="Anantharaman K."/>
            <person name="Lane K.R."/>
            <person name="Thomas B.C."/>
            <person name="Pan C."/>
            <person name="Northen T.R."/>
            <person name="Banfield J.F."/>
        </authorList>
    </citation>
    <scope>NUCLEOTIDE SEQUENCE [LARGE SCALE GENOMIC DNA]</scope>
    <source>
        <strain evidence="3">NP_7</strain>
    </source>
</reference>
<feature type="domain" description="Transposase IS116/IS110/IS902 C-terminal" evidence="2">
    <location>
        <begin position="270"/>
        <end position="354"/>
    </location>
</feature>